<name>A0A450SZ91_9GAMM</name>
<gene>
    <name evidence="1" type="ORF">BECKFW1821B_GA0114236_104717</name>
</gene>
<protein>
    <submittedName>
        <fullName evidence="1">Death on curing protein</fullName>
    </submittedName>
</protein>
<dbReference type="InterPro" id="IPR053737">
    <property type="entry name" value="Type_II_TA_Toxin"/>
</dbReference>
<evidence type="ECO:0000313" key="1">
    <source>
        <dbReference type="EMBL" id="VFJ59369.1"/>
    </source>
</evidence>
<proteinExistence type="predicted"/>
<sequence>MAWVYLTLEKAIEIHQKTVDVSGGGSPGHLDIGKLDSALQHIQNDDYYPTFDTKLTHLFFGACKLLQITLPQKNLWAGISDKSS</sequence>
<reference evidence="1" key="1">
    <citation type="submission" date="2019-02" db="EMBL/GenBank/DDBJ databases">
        <authorList>
            <person name="Gruber-Vodicka R. H."/>
            <person name="Seah K. B. B."/>
        </authorList>
    </citation>
    <scope>NUCLEOTIDE SEQUENCE</scope>
    <source>
        <strain evidence="1">BECK_BZ106</strain>
    </source>
</reference>
<dbReference type="AlphaFoldDB" id="A0A450SZ91"/>
<accession>A0A450SZ91</accession>
<dbReference type="EMBL" id="CAADFD010000047">
    <property type="protein sequence ID" value="VFJ59369.1"/>
    <property type="molecule type" value="Genomic_DNA"/>
</dbReference>
<organism evidence="1">
    <name type="scientific">Candidatus Kentrum sp. FW</name>
    <dbReference type="NCBI Taxonomy" id="2126338"/>
    <lineage>
        <taxon>Bacteria</taxon>
        <taxon>Pseudomonadati</taxon>
        <taxon>Pseudomonadota</taxon>
        <taxon>Gammaproteobacteria</taxon>
        <taxon>Candidatus Kentrum</taxon>
    </lineage>
</organism>
<dbReference type="Gene3D" id="1.20.120.1870">
    <property type="entry name" value="Fic/DOC protein, Fido domain"/>
    <property type="match status" value="1"/>
</dbReference>